<evidence type="ECO:0000313" key="3">
    <source>
        <dbReference type="Proteomes" id="UP000494256"/>
    </source>
</evidence>
<proteinExistence type="predicted"/>
<sequence length="471" mass="52654">MPIGHIEPYSFESSNWDAYVRRVKQFIALNSISDSLQVATLVTVVGAECYELMCDLCSPSTPESKTFTELVKLVKDHVEPERSEIAERHIFRQRTQRQGESVRDYLQSLKHLAKSCNFGDKLEENLRDQYVSGLYNEDMRSRIFAEKNVDYKRAVELSQALEAAERHASMAGAAGAAPHDDGLHRIGAGAAGGSRAQAGAPRPQRACPRCEQKQINLKSYTGDVIETLGFIVVNVSHGEKQSKLNLFIIENGGPPLMGRTWIKHLKLGIGECYNITEVDSMATSLRKEFPEGTTGCEPAVALLGRRLRGRLDLLRPDAAERVRARQLTEEQRARNVPLRVVEQNGPILMRNYSKFGNKWTEAVVKERTGPVSYNVTTKDGHMYKRHIDQILARKPRHSLSQIVDSSHVKSTAGLTTKSDEEEYKESFDSAEEGAGTSPTSPAPLLSSNANTDKPQRREAAIQCRERLKMYK</sequence>
<dbReference type="EMBL" id="CADEBD010000226">
    <property type="protein sequence ID" value="CAB3225745.1"/>
    <property type="molecule type" value="Genomic_DNA"/>
</dbReference>
<accession>A0A8S0Z067</accession>
<organism evidence="2 3">
    <name type="scientific">Arctia plantaginis</name>
    <name type="common">Wood tiger moth</name>
    <name type="synonym">Phalaena plantaginis</name>
    <dbReference type="NCBI Taxonomy" id="874455"/>
    <lineage>
        <taxon>Eukaryota</taxon>
        <taxon>Metazoa</taxon>
        <taxon>Ecdysozoa</taxon>
        <taxon>Arthropoda</taxon>
        <taxon>Hexapoda</taxon>
        <taxon>Insecta</taxon>
        <taxon>Pterygota</taxon>
        <taxon>Neoptera</taxon>
        <taxon>Endopterygota</taxon>
        <taxon>Lepidoptera</taxon>
        <taxon>Glossata</taxon>
        <taxon>Ditrysia</taxon>
        <taxon>Noctuoidea</taxon>
        <taxon>Erebidae</taxon>
        <taxon>Arctiinae</taxon>
        <taxon>Arctia</taxon>
    </lineage>
</organism>
<feature type="compositionally biased region" description="Polar residues" evidence="1">
    <location>
        <begin position="398"/>
        <end position="416"/>
    </location>
</feature>
<dbReference type="AlphaFoldDB" id="A0A8S0Z067"/>
<name>A0A8S0Z067_ARCPL</name>
<feature type="compositionally biased region" description="Low complexity" evidence="1">
    <location>
        <begin position="436"/>
        <end position="447"/>
    </location>
</feature>
<reference evidence="2 3" key="1">
    <citation type="submission" date="2020-04" db="EMBL/GenBank/DDBJ databases">
        <authorList>
            <person name="Wallbank WR R."/>
            <person name="Pardo Diaz C."/>
            <person name="Kozak K."/>
            <person name="Martin S."/>
            <person name="Jiggins C."/>
            <person name="Moest M."/>
            <person name="Warren A I."/>
            <person name="Byers J.R.P. K."/>
            <person name="Montejo-Kovacevich G."/>
            <person name="Yen C E."/>
        </authorList>
    </citation>
    <scope>NUCLEOTIDE SEQUENCE [LARGE SCALE GENOMIC DNA]</scope>
</reference>
<dbReference type="Proteomes" id="UP000494256">
    <property type="component" value="Unassembled WGS sequence"/>
</dbReference>
<feature type="compositionally biased region" description="Acidic residues" evidence="1">
    <location>
        <begin position="419"/>
        <end position="431"/>
    </location>
</feature>
<feature type="region of interest" description="Disordered" evidence="1">
    <location>
        <begin position="398"/>
        <end position="471"/>
    </location>
</feature>
<gene>
    <name evidence="2" type="ORF">APLA_LOCUS2401</name>
</gene>
<dbReference type="PANTHER" id="PTHR33198:SF19">
    <property type="entry name" value="CCHC-TYPE DOMAIN-CONTAINING PROTEIN"/>
    <property type="match status" value="1"/>
</dbReference>
<dbReference type="PANTHER" id="PTHR33198">
    <property type="entry name" value="ANK_REP_REGION DOMAIN-CONTAINING PROTEIN-RELATED"/>
    <property type="match status" value="1"/>
</dbReference>
<evidence type="ECO:0008006" key="4">
    <source>
        <dbReference type="Google" id="ProtNLM"/>
    </source>
</evidence>
<evidence type="ECO:0000313" key="2">
    <source>
        <dbReference type="EMBL" id="CAB3225745.1"/>
    </source>
</evidence>
<feature type="compositionally biased region" description="Basic and acidic residues" evidence="1">
    <location>
        <begin position="453"/>
        <end position="471"/>
    </location>
</feature>
<evidence type="ECO:0000256" key="1">
    <source>
        <dbReference type="SAM" id="MobiDB-lite"/>
    </source>
</evidence>
<protein>
    <recommendedName>
        <fullName evidence="4">Retrotransposon gag domain-containing protein</fullName>
    </recommendedName>
</protein>
<comment type="caution">
    <text evidence="2">The sequence shown here is derived from an EMBL/GenBank/DDBJ whole genome shotgun (WGS) entry which is preliminary data.</text>
</comment>
<dbReference type="OrthoDB" id="10017393at2759"/>